<dbReference type="SUPFAM" id="SSF75011">
    <property type="entry name" value="3-carboxy-cis,cis-mucoante lactonizing enzyme"/>
    <property type="match status" value="1"/>
</dbReference>
<evidence type="ECO:0000256" key="1">
    <source>
        <dbReference type="PROSITE-ProRule" id="PRU00024"/>
    </source>
</evidence>
<sequence length="629" mass="72078">MNKINNKLCQPCERQEKKEPVTHWCIECNERLCESCFKYHKILKITKDHCFLTSNEYFSIAQVIETIPLFCKTHENKPVLYFCSSHEVPCCIICKDSDHKLCSDIERIAELVQKPEYEKQSHDIVSNIDKATETLEKISKDRSENLEQIDYQYEQCKIHVEDKRQHLQKLLVDLDNTFQKFESEYQIKRLVVQNQIESFSSRLGFMKDRQYIMQTLQKFKQASPEQFFLAERVIQEKNVEDASNLRESVKELSTLQCKYSILFKPDERNENILMIDTVSFKSLPCNIESCDFSMHDQDSSTVEDEEDLRLQSSSGSHNKTSSSEHTDSVVSKANAIKTRSLCSSRWKSEACLLGLGNSQPNIESIPRISTANQNKIPSLKYKSHFHIKKKNPNIDIRCVQVFGDGSIVIAERSQPRLLTFNINGNQLGELSLQQTPEDMAIIPDNRVAVTMKKTVLFIDVTNLKGMKIAKEITLQKHCHGVAFMNQRILVNCLNGDLVVMSLDGSVVKKHLCNSGLWYITGNDGAVLSVKRNSEIMNFFNLSTTRWSNSRCPGLYGANGIVTDTMGNIFITCDYSNKVYIYHRRQSQWKTVLGSESKIDCPRGIAYDANTNYIAVINNAGKSIYIFKMT</sequence>
<protein>
    <recommendedName>
        <fullName evidence="3">B box-type domain-containing protein</fullName>
    </recommendedName>
</protein>
<dbReference type="SUPFAM" id="SSF57845">
    <property type="entry name" value="B-box zinc-binding domain"/>
    <property type="match status" value="1"/>
</dbReference>
<evidence type="ECO:0000313" key="4">
    <source>
        <dbReference type="EMBL" id="VDH99206.1"/>
    </source>
</evidence>
<reference evidence="4" key="1">
    <citation type="submission" date="2018-11" db="EMBL/GenBank/DDBJ databases">
        <authorList>
            <person name="Alioto T."/>
            <person name="Alioto T."/>
        </authorList>
    </citation>
    <scope>NUCLEOTIDE SEQUENCE</scope>
</reference>
<feature type="region of interest" description="Disordered" evidence="2">
    <location>
        <begin position="296"/>
        <end position="330"/>
    </location>
</feature>
<dbReference type="GO" id="GO:0008270">
    <property type="term" value="F:zinc ion binding"/>
    <property type="evidence" value="ECO:0007669"/>
    <property type="project" value="UniProtKB-KW"/>
</dbReference>
<gene>
    <name evidence="4" type="ORF">MGAL_10B061814</name>
</gene>
<proteinExistence type="predicted"/>
<keyword evidence="1" id="KW-0479">Metal-binding</keyword>
<feature type="domain" description="B box-type" evidence="3">
    <location>
        <begin position="4"/>
        <end position="54"/>
    </location>
</feature>
<dbReference type="InterPro" id="IPR011042">
    <property type="entry name" value="6-blade_b-propeller_TolB-like"/>
</dbReference>
<keyword evidence="1" id="KW-0862">Zinc</keyword>
<dbReference type="AlphaFoldDB" id="A0A8B6C1X3"/>
<evidence type="ECO:0000259" key="3">
    <source>
        <dbReference type="PROSITE" id="PS50119"/>
    </source>
</evidence>
<dbReference type="PANTHER" id="PTHR25462:SF296">
    <property type="entry name" value="MEIOTIC P26, ISOFORM F"/>
    <property type="match status" value="1"/>
</dbReference>
<evidence type="ECO:0000313" key="5">
    <source>
        <dbReference type="Proteomes" id="UP000596742"/>
    </source>
</evidence>
<feature type="compositionally biased region" description="Low complexity" evidence="2">
    <location>
        <begin position="312"/>
        <end position="321"/>
    </location>
</feature>
<dbReference type="Gene3D" id="2.120.10.30">
    <property type="entry name" value="TolB, C-terminal domain"/>
    <property type="match status" value="1"/>
</dbReference>
<keyword evidence="1" id="KW-0863">Zinc-finger</keyword>
<evidence type="ECO:0000256" key="2">
    <source>
        <dbReference type="SAM" id="MobiDB-lite"/>
    </source>
</evidence>
<feature type="domain" description="B box-type" evidence="3">
    <location>
        <begin position="66"/>
        <end position="110"/>
    </location>
</feature>
<dbReference type="PROSITE" id="PS50119">
    <property type="entry name" value="ZF_BBOX"/>
    <property type="match status" value="2"/>
</dbReference>
<dbReference type="Proteomes" id="UP000596742">
    <property type="component" value="Unassembled WGS sequence"/>
</dbReference>
<dbReference type="InterPro" id="IPR000315">
    <property type="entry name" value="Znf_B-box"/>
</dbReference>
<comment type="caution">
    <text evidence="4">The sequence shown here is derived from an EMBL/GenBank/DDBJ whole genome shotgun (WGS) entry which is preliminary data.</text>
</comment>
<dbReference type="Gene3D" id="3.30.160.60">
    <property type="entry name" value="Classic Zinc Finger"/>
    <property type="match status" value="1"/>
</dbReference>
<dbReference type="OrthoDB" id="6077285at2759"/>
<name>A0A8B6C1X3_MYTGA</name>
<dbReference type="EMBL" id="UYJE01001108">
    <property type="protein sequence ID" value="VDH99206.1"/>
    <property type="molecule type" value="Genomic_DNA"/>
</dbReference>
<dbReference type="PANTHER" id="PTHR25462">
    <property type="entry name" value="BONUS, ISOFORM C-RELATED"/>
    <property type="match status" value="1"/>
</dbReference>
<keyword evidence="5" id="KW-1185">Reference proteome</keyword>
<dbReference type="InterPro" id="IPR047153">
    <property type="entry name" value="TRIM45/56/19-like"/>
</dbReference>
<organism evidence="4 5">
    <name type="scientific">Mytilus galloprovincialis</name>
    <name type="common">Mediterranean mussel</name>
    <dbReference type="NCBI Taxonomy" id="29158"/>
    <lineage>
        <taxon>Eukaryota</taxon>
        <taxon>Metazoa</taxon>
        <taxon>Spiralia</taxon>
        <taxon>Lophotrochozoa</taxon>
        <taxon>Mollusca</taxon>
        <taxon>Bivalvia</taxon>
        <taxon>Autobranchia</taxon>
        <taxon>Pteriomorphia</taxon>
        <taxon>Mytilida</taxon>
        <taxon>Mytiloidea</taxon>
        <taxon>Mytilidae</taxon>
        <taxon>Mytilinae</taxon>
        <taxon>Mytilus</taxon>
    </lineage>
</organism>
<accession>A0A8B6C1X3</accession>